<gene>
    <name evidence="1" type="ordered locus">ETAF_0898</name>
</gene>
<dbReference type="HOGENOM" id="CLU_215789_0_0_6"/>
<protein>
    <submittedName>
        <fullName evidence="1">Uncharacterized protein</fullName>
    </submittedName>
</protein>
<organism evidence="1 2">
    <name type="scientific">Edwardsiella tarda (strain FL6-60)</name>
    <dbReference type="NCBI Taxonomy" id="718251"/>
    <lineage>
        <taxon>Bacteria</taxon>
        <taxon>Pseudomonadati</taxon>
        <taxon>Pseudomonadota</taxon>
        <taxon>Gammaproteobacteria</taxon>
        <taxon>Enterobacterales</taxon>
        <taxon>Hafniaceae</taxon>
        <taxon>Edwardsiella</taxon>
    </lineage>
</organism>
<dbReference type="PATRIC" id="fig|718251.5.peg.924"/>
<reference evidence="1 2" key="2">
    <citation type="journal article" date="2011" name="BMC Immunol.">
        <title>Comparison of static immersion and intravenous injection systems for exposure of zebrafish embryos to the natural pathogen Edwardsiella tarda.</title>
        <authorList>
            <person name="van Soest J.J."/>
            <person name="Stockhammer O.W."/>
            <person name="Ordas A."/>
            <person name="Bloemberg G.V."/>
            <person name="Spaink H.P."/>
            <person name="Meijer A.H."/>
        </authorList>
    </citation>
    <scope>NUCLEOTIDE SEQUENCE [LARGE SCALE GENOMIC DNA]</scope>
    <source>
        <strain evidence="1 2">FL6-60</strain>
    </source>
</reference>
<sequence>MPYRIVVSLHQLKQIIARYFYKKIGIDGTAWKVDAALRGIYHAMAHQTT</sequence>
<dbReference type="EMBL" id="CP002154">
    <property type="protein sequence ID" value="ADM41017.1"/>
    <property type="molecule type" value="Genomic_DNA"/>
</dbReference>
<dbReference type="KEGG" id="etd:ETAF_0898"/>
<evidence type="ECO:0000313" key="1">
    <source>
        <dbReference type="EMBL" id="ADM41017.1"/>
    </source>
</evidence>
<keyword evidence="2" id="KW-1185">Reference proteome</keyword>
<proteinExistence type="predicted"/>
<reference evidence="2" key="1">
    <citation type="submission" date="2010-08" db="EMBL/GenBank/DDBJ databases">
        <title>Genome comparisons of Edwardsiella bacteria analysed using deep sequencing technology.</title>
        <authorList>
            <person name="van Soest J.J."/>
            <person name="Henkel C.V."/>
            <person name="Jansen H.J."/>
            <person name="van den Hondel C.A.M.J.J."/>
            <person name="Bloemberg G.V."/>
            <person name="Meijer A.H."/>
            <person name="Spaink H.P."/>
        </authorList>
    </citation>
    <scope>NUCLEOTIDE SEQUENCE [LARGE SCALE GENOMIC DNA]</scope>
    <source>
        <strain evidence="2">FL6-60</strain>
    </source>
</reference>
<evidence type="ECO:0000313" key="2">
    <source>
        <dbReference type="Proteomes" id="UP000002230"/>
    </source>
</evidence>
<dbReference type="Proteomes" id="UP000002230">
    <property type="component" value="Chromosome"/>
</dbReference>
<dbReference type="AlphaFoldDB" id="A0A0H3DSP0"/>
<name>A0A0H3DSP0_EDWTF</name>
<accession>A0A0H3DSP0</accession>